<dbReference type="Proteomes" id="UP001342418">
    <property type="component" value="Chromosome"/>
</dbReference>
<keyword evidence="1" id="KW-0812">Transmembrane</keyword>
<evidence type="ECO:0000313" key="4">
    <source>
        <dbReference type="Proteomes" id="UP001342418"/>
    </source>
</evidence>
<dbReference type="RefSeq" id="WP_338528179.1">
    <property type="nucleotide sequence ID" value="NZ_CP030941.1"/>
</dbReference>
<dbReference type="InterPro" id="IPR009936">
    <property type="entry name" value="DUF1468"/>
</dbReference>
<evidence type="ECO:0000259" key="2">
    <source>
        <dbReference type="Pfam" id="PF07331"/>
    </source>
</evidence>
<keyword evidence="1" id="KW-0472">Membrane</keyword>
<proteinExistence type="predicted"/>
<sequence>MTVRTAEFTAALLLILASLGLMWKSTDGLSIGWISGAGPGSGFWPFWLSVIMLLSSIAILIRCYLQATPESRDTSSFVDRETVWIVGLTVLALFFLLLASSFVGMYLSLMAFLLFYLRFLGGHSWRLSIALMIFIPSFVFFFFEYLMTIPLPKGITEPLFFPIYRLIY</sequence>
<feature type="transmembrane region" description="Helical" evidence="1">
    <location>
        <begin position="85"/>
        <end position="117"/>
    </location>
</feature>
<keyword evidence="4" id="KW-1185">Reference proteome</keyword>
<name>A0ABY5MF71_9HYPH</name>
<accession>A0ABY5MF71</accession>
<dbReference type="EMBL" id="CP030941">
    <property type="protein sequence ID" value="UUP15685.1"/>
    <property type="molecule type" value="Genomic_DNA"/>
</dbReference>
<gene>
    <name evidence="3" type="ORF">NTH_00123</name>
</gene>
<feature type="domain" description="DUF1468" evidence="2">
    <location>
        <begin position="10"/>
        <end position="152"/>
    </location>
</feature>
<dbReference type="Pfam" id="PF07331">
    <property type="entry name" value="TctB"/>
    <property type="match status" value="1"/>
</dbReference>
<feature type="transmembrane region" description="Helical" evidence="1">
    <location>
        <begin position="123"/>
        <end position="143"/>
    </location>
</feature>
<evidence type="ECO:0000313" key="3">
    <source>
        <dbReference type="EMBL" id="UUP15685.1"/>
    </source>
</evidence>
<evidence type="ECO:0000256" key="1">
    <source>
        <dbReference type="SAM" id="Phobius"/>
    </source>
</evidence>
<protein>
    <recommendedName>
        <fullName evidence="2">DUF1468 domain-containing protein</fullName>
    </recommendedName>
</protein>
<reference evidence="3 4" key="1">
    <citation type="submission" date="2018-07" db="EMBL/GenBank/DDBJ databases">
        <title>Genome sequence of Nitratireductor thuwali#1536.</title>
        <authorList>
            <person name="Michoud G."/>
            <person name="Merlino G."/>
            <person name="Sefrji F.O."/>
            <person name="Daffonchio D."/>
        </authorList>
    </citation>
    <scope>NUCLEOTIDE SEQUENCE [LARGE SCALE GENOMIC DNA]</scope>
    <source>
        <strain evidence="4">Nit1536</strain>
    </source>
</reference>
<keyword evidence="1" id="KW-1133">Transmembrane helix</keyword>
<feature type="transmembrane region" description="Helical" evidence="1">
    <location>
        <begin position="44"/>
        <end position="65"/>
    </location>
</feature>
<organism evidence="3 4">
    <name type="scientific">Nitratireductor thuwali</name>
    <dbReference type="NCBI Taxonomy" id="2267699"/>
    <lineage>
        <taxon>Bacteria</taxon>
        <taxon>Pseudomonadati</taxon>
        <taxon>Pseudomonadota</taxon>
        <taxon>Alphaproteobacteria</taxon>
        <taxon>Hyphomicrobiales</taxon>
        <taxon>Phyllobacteriaceae</taxon>
        <taxon>Nitratireductor</taxon>
    </lineage>
</organism>